<proteinExistence type="predicted"/>
<evidence type="ECO:0000313" key="2">
    <source>
        <dbReference type="EMBL" id="OQD79653.1"/>
    </source>
</evidence>
<dbReference type="PANTHER" id="PTHR23024">
    <property type="entry name" value="ARYLACETAMIDE DEACETYLASE"/>
    <property type="match status" value="1"/>
</dbReference>
<dbReference type="Proteomes" id="UP000191672">
    <property type="component" value="Unassembled WGS sequence"/>
</dbReference>
<keyword evidence="3" id="KW-1185">Reference proteome</keyword>
<dbReference type="SUPFAM" id="SSF53474">
    <property type="entry name" value="alpha/beta-Hydrolases"/>
    <property type="match status" value="1"/>
</dbReference>
<dbReference type="Gene3D" id="3.40.50.1820">
    <property type="entry name" value="alpha/beta hydrolase"/>
    <property type="match status" value="1"/>
</dbReference>
<dbReference type="InterPro" id="IPR013094">
    <property type="entry name" value="AB_hydrolase_3"/>
</dbReference>
<evidence type="ECO:0000313" key="3">
    <source>
        <dbReference type="Proteomes" id="UP000191672"/>
    </source>
</evidence>
<organism evidence="2 3">
    <name type="scientific">Penicillium antarcticum</name>
    <dbReference type="NCBI Taxonomy" id="416450"/>
    <lineage>
        <taxon>Eukaryota</taxon>
        <taxon>Fungi</taxon>
        <taxon>Dikarya</taxon>
        <taxon>Ascomycota</taxon>
        <taxon>Pezizomycotina</taxon>
        <taxon>Eurotiomycetes</taxon>
        <taxon>Eurotiomycetidae</taxon>
        <taxon>Eurotiales</taxon>
        <taxon>Aspergillaceae</taxon>
        <taxon>Penicillium</taxon>
    </lineage>
</organism>
<dbReference type="GO" id="GO:0016787">
    <property type="term" value="F:hydrolase activity"/>
    <property type="evidence" value="ECO:0007669"/>
    <property type="project" value="InterPro"/>
</dbReference>
<dbReference type="InterPro" id="IPR029058">
    <property type="entry name" value="AB_hydrolase_fold"/>
</dbReference>
<dbReference type="Pfam" id="PF07859">
    <property type="entry name" value="Abhydrolase_3"/>
    <property type="match status" value="1"/>
</dbReference>
<gene>
    <name evidence="2" type="ORF">PENANT_c046G08060</name>
</gene>
<dbReference type="InterPro" id="IPR050466">
    <property type="entry name" value="Carboxylest/Gibb_receptor"/>
</dbReference>
<comment type="caution">
    <text evidence="2">The sequence shown here is derived from an EMBL/GenBank/DDBJ whole genome shotgun (WGS) entry which is preliminary data.</text>
</comment>
<dbReference type="EMBL" id="MDYN01000046">
    <property type="protein sequence ID" value="OQD79653.1"/>
    <property type="molecule type" value="Genomic_DNA"/>
</dbReference>
<name>A0A1V6PRT9_9EURO</name>
<dbReference type="GO" id="GO:0072330">
    <property type="term" value="P:monocarboxylic acid biosynthetic process"/>
    <property type="evidence" value="ECO:0007669"/>
    <property type="project" value="UniProtKB-ARBA"/>
</dbReference>
<reference evidence="3" key="1">
    <citation type="journal article" date="2017" name="Nat. Microbiol.">
        <title>Global analysis of biosynthetic gene clusters reveals vast potential of secondary metabolite production in Penicillium species.</title>
        <authorList>
            <person name="Nielsen J.C."/>
            <person name="Grijseels S."/>
            <person name="Prigent S."/>
            <person name="Ji B."/>
            <person name="Dainat J."/>
            <person name="Nielsen K.F."/>
            <person name="Frisvad J.C."/>
            <person name="Workman M."/>
            <person name="Nielsen J."/>
        </authorList>
    </citation>
    <scope>NUCLEOTIDE SEQUENCE [LARGE SCALE GENOMIC DNA]</scope>
    <source>
        <strain evidence="3">IBT 31811</strain>
    </source>
</reference>
<dbReference type="PANTHER" id="PTHR23024:SF24">
    <property type="entry name" value="ALPHA_BETA HYDROLASE FOLD-3 DOMAIN-CONTAINING PROTEIN"/>
    <property type="match status" value="1"/>
</dbReference>
<dbReference type="AlphaFoldDB" id="A0A1V6PRT9"/>
<dbReference type="GO" id="GO:0017000">
    <property type="term" value="P:antibiotic biosynthetic process"/>
    <property type="evidence" value="ECO:0007669"/>
    <property type="project" value="UniProtKB-ARBA"/>
</dbReference>
<accession>A0A1V6PRT9</accession>
<evidence type="ECO:0000259" key="1">
    <source>
        <dbReference type="Pfam" id="PF07859"/>
    </source>
</evidence>
<dbReference type="STRING" id="416450.A0A1V6PRT9"/>
<feature type="domain" description="Alpha/beta hydrolase fold-3" evidence="1">
    <location>
        <begin position="108"/>
        <end position="224"/>
    </location>
</feature>
<sequence>MSTTQTAIVIEEGSQKSRLSIPKRLLGDVDPEWVNLWERHGSSMVKADELSLEEFRKDPAAYSFTFPTCSGPPVFHIEDIEIPVSRPAGNIVIRVYTPEGPGPFPVHLNFHGGGWVLGNLNSEATWCRKMCNKAQIKVVDVDYRLAPEFPYPTSIYDSWDAVNWTIANVPRLNIDPMSVSIGGLSAGGQMTAVLGHFARDAGIDLKLQLIIVPATDMRYCLRKRELNETTCPYESVLLYHDVPWGPLGREQWFLKYWLGDDDGKTSRSRFPFNAST</sequence>
<protein>
    <recommendedName>
        <fullName evidence="1">Alpha/beta hydrolase fold-3 domain-containing protein</fullName>
    </recommendedName>
</protein>